<dbReference type="SUPFAM" id="SSF88723">
    <property type="entry name" value="PIN domain-like"/>
    <property type="match status" value="1"/>
</dbReference>
<evidence type="ECO:0008006" key="3">
    <source>
        <dbReference type="Google" id="ProtNLM"/>
    </source>
</evidence>
<evidence type="ECO:0000313" key="1">
    <source>
        <dbReference type="EMBL" id="SMC08401.1"/>
    </source>
</evidence>
<dbReference type="InterPro" id="IPR029060">
    <property type="entry name" value="PIN-like_dom_sf"/>
</dbReference>
<dbReference type="AlphaFoldDB" id="A0A1W1WQ22"/>
<evidence type="ECO:0000313" key="2">
    <source>
        <dbReference type="Proteomes" id="UP000192602"/>
    </source>
</evidence>
<gene>
    <name evidence="1" type="ORF">SAMN05660197_0151</name>
</gene>
<keyword evidence="2" id="KW-1185">Reference proteome</keyword>
<dbReference type="PANTHER" id="PTHR39550:SF1">
    <property type="entry name" value="SLL0658 PROTEIN"/>
    <property type="match status" value="1"/>
</dbReference>
<sequence>MIVVSDSTTLIILFDLNRLDLLQNLFQKIYIPNKVHEEITYKEDISIPEFIEIVEVDKSEILKYLEFYLDEGESEAISLALERELPLIIDEKKGRKIAKNLGIKIVGLLGIIYLNIQKGFITKKEAKELLETAVKNGYRISEKLIKEVLER</sequence>
<dbReference type="OrthoDB" id="5768684at2"/>
<dbReference type="Proteomes" id="UP000192602">
    <property type="component" value="Unassembled WGS sequence"/>
</dbReference>
<dbReference type="EMBL" id="FWWZ01000001">
    <property type="protein sequence ID" value="SMC08401.1"/>
    <property type="molecule type" value="Genomic_DNA"/>
</dbReference>
<proteinExistence type="predicted"/>
<dbReference type="RefSeq" id="WP_084274688.1">
    <property type="nucleotide sequence ID" value="NZ_AP026671.1"/>
</dbReference>
<dbReference type="Pfam" id="PF11848">
    <property type="entry name" value="DUF3368"/>
    <property type="match status" value="1"/>
</dbReference>
<reference evidence="2" key="1">
    <citation type="submission" date="2017-04" db="EMBL/GenBank/DDBJ databases">
        <authorList>
            <person name="Varghese N."/>
            <person name="Submissions S."/>
        </authorList>
    </citation>
    <scope>NUCLEOTIDE SEQUENCE [LARGE SCALE GENOMIC DNA]</scope>
    <source>
        <strain evidence="2">DSM 16512</strain>
    </source>
</reference>
<dbReference type="InterPro" id="IPR021799">
    <property type="entry name" value="PIN-like_prokaryotic"/>
</dbReference>
<dbReference type="PANTHER" id="PTHR39550">
    <property type="entry name" value="SLL0658 PROTEIN"/>
    <property type="match status" value="1"/>
</dbReference>
<name>A0A1W1WQ22_9BACT</name>
<dbReference type="STRING" id="1069081.SAMN05660197_0151"/>
<accession>A0A1W1WQ22</accession>
<organism evidence="1 2">
    <name type="scientific">Nitratiruptor tergarcus DSM 16512</name>
    <dbReference type="NCBI Taxonomy" id="1069081"/>
    <lineage>
        <taxon>Bacteria</taxon>
        <taxon>Pseudomonadati</taxon>
        <taxon>Campylobacterota</taxon>
        <taxon>Epsilonproteobacteria</taxon>
        <taxon>Nautiliales</taxon>
        <taxon>Nitratiruptoraceae</taxon>
        <taxon>Nitratiruptor</taxon>
    </lineage>
</organism>
<protein>
    <recommendedName>
        <fullName evidence="3">Nucleic acid-binding protein, contains PIN domain</fullName>
    </recommendedName>
</protein>